<dbReference type="Proteomes" id="UP001168821">
    <property type="component" value="Unassembled WGS sequence"/>
</dbReference>
<feature type="transmembrane region" description="Helical" evidence="1">
    <location>
        <begin position="36"/>
        <end position="55"/>
    </location>
</feature>
<dbReference type="EMBL" id="JALNTZ010000006">
    <property type="protein sequence ID" value="KAJ3650241.1"/>
    <property type="molecule type" value="Genomic_DNA"/>
</dbReference>
<sequence>MWKSVLIGLTVVAVCHCQGGNNSVHVHKKPHYHDPYYHHLLYGGGILYYFTFLLIKIKVAIVLGTILTIFLVAGKFFALIKYADYMNKPHHEHTDKIYMPSPSHSHSHDVLDAPSYYSPPYGSDTRHTMTVDELPPNAVIAPEHYSPSTMNGYRRSFSDKWNNYYDLYMAMLRKVNLTEIVFKKMNLKSIECKKKIVCKIEYNFNRFAGLSTFYFFIRDDDYDTYRPNATINSSTDCDRLYRQCRKVI</sequence>
<evidence type="ECO:0000313" key="4">
    <source>
        <dbReference type="Proteomes" id="UP001168821"/>
    </source>
</evidence>
<feature type="transmembrane region" description="Helical" evidence="1">
    <location>
        <begin position="60"/>
        <end position="80"/>
    </location>
</feature>
<protein>
    <submittedName>
        <fullName evidence="3">Uncharacterized protein</fullName>
    </submittedName>
</protein>
<reference evidence="3" key="1">
    <citation type="journal article" date="2023" name="G3 (Bethesda)">
        <title>Whole genome assemblies of Zophobas morio and Tenebrio molitor.</title>
        <authorList>
            <person name="Kaur S."/>
            <person name="Stinson S.A."/>
            <person name="diCenzo G.C."/>
        </authorList>
    </citation>
    <scope>NUCLEOTIDE SEQUENCE</scope>
    <source>
        <strain evidence="3">QUZm001</strain>
    </source>
</reference>
<keyword evidence="1" id="KW-0472">Membrane</keyword>
<keyword evidence="1" id="KW-0812">Transmembrane</keyword>
<name>A0AA38MBN7_9CUCU</name>
<evidence type="ECO:0000313" key="3">
    <source>
        <dbReference type="EMBL" id="KAJ3650241.1"/>
    </source>
</evidence>
<keyword evidence="4" id="KW-1185">Reference proteome</keyword>
<organism evidence="3 4">
    <name type="scientific">Zophobas morio</name>
    <dbReference type="NCBI Taxonomy" id="2755281"/>
    <lineage>
        <taxon>Eukaryota</taxon>
        <taxon>Metazoa</taxon>
        <taxon>Ecdysozoa</taxon>
        <taxon>Arthropoda</taxon>
        <taxon>Hexapoda</taxon>
        <taxon>Insecta</taxon>
        <taxon>Pterygota</taxon>
        <taxon>Neoptera</taxon>
        <taxon>Endopterygota</taxon>
        <taxon>Coleoptera</taxon>
        <taxon>Polyphaga</taxon>
        <taxon>Cucujiformia</taxon>
        <taxon>Tenebrionidae</taxon>
        <taxon>Zophobas</taxon>
    </lineage>
</organism>
<accession>A0AA38MBN7</accession>
<feature type="chain" id="PRO_5041422332" evidence="2">
    <location>
        <begin position="18"/>
        <end position="248"/>
    </location>
</feature>
<comment type="caution">
    <text evidence="3">The sequence shown here is derived from an EMBL/GenBank/DDBJ whole genome shotgun (WGS) entry which is preliminary data.</text>
</comment>
<evidence type="ECO:0000256" key="2">
    <source>
        <dbReference type="SAM" id="SignalP"/>
    </source>
</evidence>
<gene>
    <name evidence="3" type="ORF">Zmor_021939</name>
</gene>
<proteinExistence type="predicted"/>
<keyword evidence="1" id="KW-1133">Transmembrane helix</keyword>
<keyword evidence="2" id="KW-0732">Signal</keyword>
<evidence type="ECO:0000256" key="1">
    <source>
        <dbReference type="SAM" id="Phobius"/>
    </source>
</evidence>
<feature type="signal peptide" evidence="2">
    <location>
        <begin position="1"/>
        <end position="17"/>
    </location>
</feature>
<dbReference type="AlphaFoldDB" id="A0AA38MBN7"/>